<evidence type="ECO:0000313" key="1">
    <source>
        <dbReference type="EMBL" id="KAJ9655735.1"/>
    </source>
</evidence>
<comment type="caution">
    <text evidence="1">The sequence shown here is derived from an EMBL/GenBank/DDBJ whole genome shotgun (WGS) entry which is preliminary data.</text>
</comment>
<proteinExistence type="predicted"/>
<evidence type="ECO:0000313" key="2">
    <source>
        <dbReference type="Proteomes" id="UP001172386"/>
    </source>
</evidence>
<accession>A0ACC3A5W7</accession>
<protein>
    <submittedName>
        <fullName evidence="1">Uncharacterized protein</fullName>
    </submittedName>
</protein>
<organism evidence="1 2">
    <name type="scientific">Neophaeococcomyces mojaviensis</name>
    <dbReference type="NCBI Taxonomy" id="3383035"/>
    <lineage>
        <taxon>Eukaryota</taxon>
        <taxon>Fungi</taxon>
        <taxon>Dikarya</taxon>
        <taxon>Ascomycota</taxon>
        <taxon>Pezizomycotina</taxon>
        <taxon>Eurotiomycetes</taxon>
        <taxon>Chaetothyriomycetidae</taxon>
        <taxon>Chaetothyriales</taxon>
        <taxon>Chaetothyriales incertae sedis</taxon>
        <taxon>Neophaeococcomyces</taxon>
    </lineage>
</organism>
<sequence length="271" mass="30281">MDLTCEITTPAATHTHTVIFLHGRGDTARNFSASLVFSQDTKHRTLQQIFPSVRWVFPQAEMRSCAIDHGDLWSQWFDVWTLKDFKEREQLQTAGLRESVSSIRKVIRNEVEMLGERAERVVLMGISQGAALGVHALLNLNLKHVRMEGEAEVDAPLRLGALIGFAGWMPFVGRSLAELRAVLELEDVPEGYEVLKNTPVLLEHCMDDQSVGIENGIVMRDALKGFGASVEWKEYTVGGHWFKSPEGIEDAVTFIRNHVPGIPDDCENATS</sequence>
<dbReference type="Proteomes" id="UP001172386">
    <property type="component" value="Unassembled WGS sequence"/>
</dbReference>
<gene>
    <name evidence="1" type="ORF">H2198_005441</name>
</gene>
<name>A0ACC3A5W7_9EURO</name>
<reference evidence="1" key="1">
    <citation type="submission" date="2022-10" db="EMBL/GenBank/DDBJ databases">
        <title>Culturing micro-colonial fungi from biological soil crusts in the Mojave desert and describing Neophaeococcomyces mojavensis, and introducing the new genera and species Taxawa tesnikishii.</title>
        <authorList>
            <person name="Kurbessoian T."/>
            <person name="Stajich J.E."/>
        </authorList>
    </citation>
    <scope>NUCLEOTIDE SEQUENCE</scope>
    <source>
        <strain evidence="1">JES_112</strain>
    </source>
</reference>
<dbReference type="EMBL" id="JAPDRQ010000090">
    <property type="protein sequence ID" value="KAJ9655735.1"/>
    <property type="molecule type" value="Genomic_DNA"/>
</dbReference>
<keyword evidence="2" id="KW-1185">Reference proteome</keyword>